<dbReference type="RefSeq" id="WP_187370711.1">
    <property type="nucleotide sequence ID" value="NZ_BAABZQ010000001.1"/>
</dbReference>
<keyword evidence="2" id="KW-1185">Reference proteome</keyword>
<name>A0ABQ0BSF6_9FIRM</name>
<protein>
    <submittedName>
        <fullName evidence="1">Uncharacterized protein</fullName>
    </submittedName>
</protein>
<evidence type="ECO:0000313" key="2">
    <source>
        <dbReference type="Proteomes" id="UP001600941"/>
    </source>
</evidence>
<sequence length="56" mass="6043">MITCTDGQTIKGKIGDIVDAGEEAEDYGYEEDSITVYSEGKAVTIPQSEIKSIETL</sequence>
<evidence type="ECO:0000313" key="1">
    <source>
        <dbReference type="EMBL" id="GAA6499456.1"/>
    </source>
</evidence>
<proteinExistence type="predicted"/>
<gene>
    <name evidence="1" type="ORF">K340107D12_22720</name>
</gene>
<reference evidence="1 2" key="1">
    <citation type="submission" date="2024-04" db="EMBL/GenBank/DDBJ databases">
        <title>Defined microbial consortia suppress multidrug-resistant proinflammatory Enterobacteriaceae via ecological control.</title>
        <authorList>
            <person name="Furuichi M."/>
            <person name="Kawaguchi T."/>
            <person name="Pust M."/>
            <person name="Yasuma K."/>
            <person name="Plichta D."/>
            <person name="Hasegawa N."/>
            <person name="Ohya T."/>
            <person name="Bhattarai S."/>
            <person name="Sasajima S."/>
            <person name="Aoto Y."/>
            <person name="Tuganbaev T."/>
            <person name="Yaginuma M."/>
            <person name="Ueda M."/>
            <person name="Okahashi N."/>
            <person name="Amafuji K."/>
            <person name="Kiridooshi Y."/>
            <person name="Sugita K."/>
            <person name="Strazar M."/>
            <person name="Skelly A."/>
            <person name="Suda W."/>
            <person name="Hattori M."/>
            <person name="Nakamoto N."/>
            <person name="Caballero S."/>
            <person name="Norman J."/>
            <person name="Olle B."/>
            <person name="Tanoue T."/>
            <person name="Arita M."/>
            <person name="Bucci V."/>
            <person name="Atarashi K."/>
            <person name="Xavier R."/>
            <person name="Honda K."/>
        </authorList>
    </citation>
    <scope>NUCLEOTIDE SEQUENCE [LARGE SCALE GENOMIC DNA]</scope>
    <source>
        <strain evidence="2">k34-0107-D12</strain>
    </source>
</reference>
<organism evidence="1 2">
    <name type="scientific">Blautia parvula</name>
    <dbReference type="NCBI Taxonomy" id="2877527"/>
    <lineage>
        <taxon>Bacteria</taxon>
        <taxon>Bacillati</taxon>
        <taxon>Bacillota</taxon>
        <taxon>Clostridia</taxon>
        <taxon>Lachnospirales</taxon>
        <taxon>Lachnospiraceae</taxon>
        <taxon>Blautia</taxon>
    </lineage>
</organism>
<dbReference type="Proteomes" id="UP001600941">
    <property type="component" value="Unassembled WGS sequence"/>
</dbReference>
<comment type="caution">
    <text evidence="1">The sequence shown here is derived from an EMBL/GenBank/DDBJ whole genome shotgun (WGS) entry which is preliminary data.</text>
</comment>
<accession>A0ABQ0BSF6</accession>
<dbReference type="EMBL" id="BAABZQ010000001">
    <property type="protein sequence ID" value="GAA6499456.1"/>
    <property type="molecule type" value="Genomic_DNA"/>
</dbReference>